<dbReference type="InterPro" id="IPR007527">
    <property type="entry name" value="Znf_SWIM"/>
</dbReference>
<name>A0A397XIF7_BRACM</name>
<dbReference type="GO" id="GO:0008270">
    <property type="term" value="F:zinc ion binding"/>
    <property type="evidence" value="ECO:0007669"/>
    <property type="project" value="UniProtKB-KW"/>
</dbReference>
<evidence type="ECO:0000256" key="5">
    <source>
        <dbReference type="SAM" id="MobiDB-lite"/>
    </source>
</evidence>
<evidence type="ECO:0000259" key="6">
    <source>
        <dbReference type="PROSITE" id="PS50966"/>
    </source>
</evidence>
<evidence type="ECO:0000256" key="4">
    <source>
        <dbReference type="PROSITE-ProRule" id="PRU00325"/>
    </source>
</evidence>
<feature type="region of interest" description="Disordered" evidence="5">
    <location>
        <begin position="601"/>
        <end position="678"/>
    </location>
</feature>
<dbReference type="Proteomes" id="UP000264353">
    <property type="component" value="Chromosome A10"/>
</dbReference>
<evidence type="ECO:0000256" key="1">
    <source>
        <dbReference type="ARBA" id="ARBA00022723"/>
    </source>
</evidence>
<dbReference type="AlphaFoldDB" id="A0A397XIF7"/>
<dbReference type="PROSITE" id="PS50966">
    <property type="entry name" value="ZF_SWIM"/>
    <property type="match status" value="1"/>
</dbReference>
<dbReference type="Pfam" id="PF03108">
    <property type="entry name" value="DBD_Tnp_Mut"/>
    <property type="match status" value="1"/>
</dbReference>
<dbReference type="PANTHER" id="PTHR31973:SF197">
    <property type="entry name" value="SWIM-TYPE DOMAIN-CONTAINING PROTEIN"/>
    <property type="match status" value="1"/>
</dbReference>
<dbReference type="SMART" id="SM00575">
    <property type="entry name" value="ZnF_PMZ"/>
    <property type="match status" value="1"/>
</dbReference>
<dbReference type="Pfam" id="PF10551">
    <property type="entry name" value="MULE"/>
    <property type="match status" value="1"/>
</dbReference>
<dbReference type="InterPro" id="IPR018289">
    <property type="entry name" value="MULE_transposase_dom"/>
</dbReference>
<gene>
    <name evidence="7" type="ORF">BRARA_J00540</name>
</gene>
<keyword evidence="2 4" id="KW-0863">Zinc-finger</keyword>
<keyword evidence="3" id="KW-0862">Zinc</keyword>
<evidence type="ECO:0000313" key="7">
    <source>
        <dbReference type="EMBL" id="RID40501.1"/>
    </source>
</evidence>
<reference evidence="7 8" key="1">
    <citation type="submission" date="2018-06" db="EMBL/GenBank/DDBJ databases">
        <title>WGS assembly of Brassica rapa FPsc.</title>
        <authorList>
            <person name="Bowman J."/>
            <person name="Kohchi T."/>
            <person name="Yamato K."/>
            <person name="Jenkins J."/>
            <person name="Shu S."/>
            <person name="Ishizaki K."/>
            <person name="Yamaoka S."/>
            <person name="Nishihama R."/>
            <person name="Nakamura Y."/>
            <person name="Berger F."/>
            <person name="Adam C."/>
            <person name="Aki S."/>
            <person name="Althoff F."/>
            <person name="Araki T."/>
            <person name="Arteaga-Vazquez M."/>
            <person name="Balasubrmanian S."/>
            <person name="Bauer D."/>
            <person name="Boehm C."/>
            <person name="Briginshaw L."/>
            <person name="Caballero-Perez J."/>
            <person name="Catarino B."/>
            <person name="Chen F."/>
            <person name="Chiyoda S."/>
            <person name="Chovatia M."/>
            <person name="Davies K."/>
            <person name="Delmans M."/>
            <person name="Demura T."/>
            <person name="Dierschke T."/>
            <person name="Dolan L."/>
            <person name="Dorantes-Acosta A."/>
            <person name="Eklund D."/>
            <person name="Florent S."/>
            <person name="Flores-Sandoval E."/>
            <person name="Fujiyama A."/>
            <person name="Fukuzawa H."/>
            <person name="Galik B."/>
            <person name="Grimanelli D."/>
            <person name="Grimwood J."/>
            <person name="Grossniklaus U."/>
            <person name="Hamada T."/>
            <person name="Haseloff J."/>
            <person name="Hetherington A."/>
            <person name="Higo A."/>
            <person name="Hirakawa Y."/>
            <person name="Hundley H."/>
            <person name="Ikeda Y."/>
            <person name="Inoue K."/>
            <person name="Inoue S."/>
            <person name="Ishida S."/>
            <person name="Jia Q."/>
            <person name="Kakita M."/>
            <person name="Kanazawa T."/>
            <person name="Kawai Y."/>
            <person name="Kawashima T."/>
            <person name="Kennedy M."/>
            <person name="Kinose K."/>
            <person name="Kinoshita T."/>
            <person name="Kohara Y."/>
            <person name="Koide E."/>
            <person name="Komatsu K."/>
            <person name="Kopischke S."/>
            <person name="Kubo M."/>
            <person name="Kyozuka J."/>
            <person name="Lagercrantz U."/>
            <person name="Lin S."/>
            <person name="Lindquist E."/>
            <person name="Lipzen A."/>
            <person name="Lu C."/>
            <person name="Luna E."/>
            <person name="Martienssen R."/>
            <person name="Minamino N."/>
            <person name="Mizutani M."/>
            <person name="Mizutani M."/>
            <person name="Mochizuki N."/>
            <person name="Monte I."/>
            <person name="Mosher R."/>
            <person name="Nagasaki H."/>
            <person name="Nakagami H."/>
            <person name="Naramoto S."/>
            <person name="Nishitani K."/>
            <person name="Ohtani M."/>
            <person name="Okamoto T."/>
            <person name="Okumura M."/>
            <person name="Phillips J."/>
            <person name="Pollak B."/>
            <person name="Reinders A."/>
            <person name="Roevekamp M."/>
            <person name="Sano R."/>
            <person name="Sawa S."/>
            <person name="Schmid M."/>
            <person name="Shirakawa M."/>
            <person name="Solano R."/>
            <person name="Spunde A."/>
            <person name="Suetsugu N."/>
            <person name="Sugano S."/>
            <person name="Sugiyama A."/>
            <person name="Sun R."/>
            <person name="Suzuki Y."/>
            <person name="Takenaka M."/>
            <person name="Takezawa D."/>
            <person name="Tomogane H."/>
            <person name="Tsuzuki M."/>
            <person name="Ueda T."/>
            <person name="Umeda M."/>
            <person name="Ward J."/>
            <person name="Watanabe Y."/>
            <person name="Yazaki K."/>
            <person name="Yokoyama R."/>
            <person name="Yoshitake Y."/>
            <person name="Yotsui I."/>
            <person name="Zachgo S."/>
            <person name="Schmutz J."/>
        </authorList>
    </citation>
    <scope>NUCLEOTIDE SEQUENCE [LARGE SCALE GENOMIC DNA]</scope>
    <source>
        <strain evidence="8">cv. B-3</strain>
    </source>
</reference>
<evidence type="ECO:0000313" key="8">
    <source>
        <dbReference type="Proteomes" id="UP000264353"/>
    </source>
</evidence>
<dbReference type="EMBL" id="CM010637">
    <property type="protein sequence ID" value="RID40501.1"/>
    <property type="molecule type" value="Genomic_DNA"/>
</dbReference>
<feature type="non-terminal residue" evidence="7">
    <location>
        <position position="1"/>
    </location>
</feature>
<feature type="domain" description="SWIM-type" evidence="6">
    <location>
        <begin position="527"/>
        <end position="559"/>
    </location>
</feature>
<dbReference type="InterPro" id="IPR006564">
    <property type="entry name" value="Znf_PMZ"/>
</dbReference>
<dbReference type="InterPro" id="IPR004332">
    <property type="entry name" value="Transposase_MuDR"/>
</dbReference>
<feature type="compositionally biased region" description="Basic residues" evidence="5">
    <location>
        <begin position="608"/>
        <end position="619"/>
    </location>
</feature>
<accession>A0A397XIF7</accession>
<sequence length="678" mass="78231">PVVVEERVTNIVEEEEEIHNEEVIAESDSSSVEGDDCEVIVEDRTGYKENELFEVEVGETDLSSHFEAAAQEDGDDLYDANDDSGDDIWDDDHIPDLLFSDDRDVEEDGRQFNYGPDDILALGKTFNTAEEFKYVVLKYSLKTQYDIKFYKSSSDRLGAHCTQHVEEKCPWRVYCSFERGRNKLMVKVYNDSHICVRSGYTKLLKSGTIGQLFEERLRINPKIKSQEMVDEIKREYNMIVSPEQCRRAKSVLSARRKAGHEAHFARLWDYQEEVLKSNVGSTMEVETIPGPVPGSMQRFYRLYVCFEALKTSWRQSCRPIIGLDAAFMKLDLKGQMLAAVGRDGDNRIFPIAWAVVEVEDNPNWLWFVQLLKNDLELENGSNCPIISDKQRGILNAVHEELPTAEHRMCARHVLENWKKANKDIELERLFWKIARSYTPAAFRDNLDALKKSVRESRRKPLLDMLTEVRRKNMVRNAKRTLLTNRWNKRFTPRADKEIELNRQKAKDCIRYMTTGHSHEIEYHSDAYTVNMEEKTCGCGYWQLNGLPCMHAMCVITTTKLNLNNYVSGYYLTSTWRQLYSTGMKPVQGMKLWPRLGRLPMLPPPSRFNRGRPNTHARSKGPHESATNPHKLTRHGRVGTCSNCRKEGHNKTRCPNPTAAPPPKRPRGRPRKAQVVCLV</sequence>
<keyword evidence="1" id="KW-0479">Metal-binding</keyword>
<protein>
    <recommendedName>
        <fullName evidence="6">SWIM-type domain-containing protein</fullName>
    </recommendedName>
</protein>
<evidence type="ECO:0000256" key="3">
    <source>
        <dbReference type="ARBA" id="ARBA00022833"/>
    </source>
</evidence>
<proteinExistence type="predicted"/>
<organism evidence="7 8">
    <name type="scientific">Brassica campestris</name>
    <name type="common">Field mustard</name>
    <dbReference type="NCBI Taxonomy" id="3711"/>
    <lineage>
        <taxon>Eukaryota</taxon>
        <taxon>Viridiplantae</taxon>
        <taxon>Streptophyta</taxon>
        <taxon>Embryophyta</taxon>
        <taxon>Tracheophyta</taxon>
        <taxon>Spermatophyta</taxon>
        <taxon>Magnoliopsida</taxon>
        <taxon>eudicotyledons</taxon>
        <taxon>Gunneridae</taxon>
        <taxon>Pentapetalae</taxon>
        <taxon>rosids</taxon>
        <taxon>malvids</taxon>
        <taxon>Brassicales</taxon>
        <taxon>Brassicaceae</taxon>
        <taxon>Brassiceae</taxon>
        <taxon>Brassica</taxon>
    </lineage>
</organism>
<dbReference type="PANTHER" id="PTHR31973">
    <property type="entry name" value="POLYPROTEIN, PUTATIVE-RELATED"/>
    <property type="match status" value="1"/>
</dbReference>
<evidence type="ECO:0000256" key="2">
    <source>
        <dbReference type="ARBA" id="ARBA00022771"/>
    </source>
</evidence>
<dbReference type="Pfam" id="PF04434">
    <property type="entry name" value="SWIM"/>
    <property type="match status" value="1"/>
</dbReference>